<feature type="transmembrane region" description="Helical" evidence="1">
    <location>
        <begin position="83"/>
        <end position="107"/>
    </location>
</feature>
<keyword evidence="1" id="KW-0812">Transmembrane</keyword>
<keyword evidence="1" id="KW-1133">Transmembrane helix</keyword>
<name>A0A942UPP9_9BACI</name>
<comment type="caution">
    <text evidence="2">The sequence shown here is derived from an EMBL/GenBank/DDBJ whole genome shotgun (WGS) entry which is preliminary data.</text>
</comment>
<accession>A0A942UPP9</accession>
<feature type="transmembrane region" description="Helical" evidence="1">
    <location>
        <begin position="12"/>
        <end position="32"/>
    </location>
</feature>
<feature type="transmembrane region" description="Helical" evidence="1">
    <location>
        <begin position="113"/>
        <end position="132"/>
    </location>
</feature>
<keyword evidence="3" id="KW-1185">Reference proteome</keyword>
<organism evidence="2 3">
    <name type="scientific">Lederbergia citrea</name>
    <dbReference type="NCBI Taxonomy" id="2833581"/>
    <lineage>
        <taxon>Bacteria</taxon>
        <taxon>Bacillati</taxon>
        <taxon>Bacillota</taxon>
        <taxon>Bacilli</taxon>
        <taxon>Bacillales</taxon>
        <taxon>Bacillaceae</taxon>
        <taxon>Lederbergia</taxon>
    </lineage>
</organism>
<dbReference type="AlphaFoldDB" id="A0A942UPP9"/>
<evidence type="ECO:0000313" key="3">
    <source>
        <dbReference type="Proteomes" id="UP000676456"/>
    </source>
</evidence>
<dbReference type="Proteomes" id="UP000676456">
    <property type="component" value="Unassembled WGS sequence"/>
</dbReference>
<reference evidence="2 3" key="1">
    <citation type="submission" date="2021-05" db="EMBL/GenBank/DDBJ databases">
        <title>Novel Bacillus species.</title>
        <authorList>
            <person name="Liu G."/>
        </authorList>
    </citation>
    <scope>NUCLEOTIDE SEQUENCE [LARGE SCALE GENOMIC DNA]</scope>
    <source>
        <strain evidence="2 3">FJAT-49682</strain>
    </source>
</reference>
<keyword evidence="1" id="KW-0472">Membrane</keyword>
<protein>
    <recommendedName>
        <fullName evidence="4">Peptidase M50 domain-containing protein</fullName>
    </recommendedName>
</protein>
<evidence type="ECO:0000313" key="2">
    <source>
        <dbReference type="EMBL" id="MBS4222648.1"/>
    </source>
</evidence>
<gene>
    <name evidence="2" type="ORF">KHA91_07730</name>
</gene>
<proteinExistence type="predicted"/>
<evidence type="ECO:0000256" key="1">
    <source>
        <dbReference type="SAM" id="Phobius"/>
    </source>
</evidence>
<dbReference type="EMBL" id="JAGYPN010000001">
    <property type="protein sequence ID" value="MBS4222648.1"/>
    <property type="molecule type" value="Genomic_DNA"/>
</dbReference>
<sequence>MFTLDDMITFVWAFFITLPIVAVIHSAGHFFFAKIFGGKTNIVLGKGRSICSFGIFELRLLYFVDSESYYQELKIDNRLTHCLVYAGGVIFNGLFIILVNTAIYYGYLPKHQFFYQFVYFSLYYIFFALLPIQYGKDHVTDGKAIWNIIKNGKPTAE</sequence>
<evidence type="ECO:0008006" key="4">
    <source>
        <dbReference type="Google" id="ProtNLM"/>
    </source>
</evidence>